<feature type="compositionally biased region" description="Polar residues" evidence="1">
    <location>
        <begin position="802"/>
        <end position="816"/>
    </location>
</feature>
<dbReference type="InterPro" id="IPR039656">
    <property type="entry name" value="SYNRG"/>
</dbReference>
<feature type="compositionally biased region" description="Basic and acidic residues" evidence="1">
    <location>
        <begin position="738"/>
        <end position="749"/>
    </location>
</feature>
<dbReference type="InParanoid" id="B3RND4"/>
<dbReference type="AlphaFoldDB" id="B3RND4"/>
<dbReference type="PhylomeDB" id="B3RND4"/>
<dbReference type="HOGENOM" id="CLU_275878_0_0_1"/>
<evidence type="ECO:0000259" key="2">
    <source>
        <dbReference type="PROSITE" id="PS50031"/>
    </source>
</evidence>
<keyword evidence="4" id="KW-1185">Reference proteome</keyword>
<dbReference type="GeneID" id="6751051"/>
<dbReference type="SMART" id="SM00027">
    <property type="entry name" value="EH"/>
    <property type="match status" value="1"/>
</dbReference>
<dbReference type="GO" id="GO:0030130">
    <property type="term" value="C:clathrin coat of trans-Golgi network vesicle"/>
    <property type="evidence" value="ECO:0000318"/>
    <property type="project" value="GO_Central"/>
</dbReference>
<dbReference type="InterPro" id="IPR011992">
    <property type="entry name" value="EF-hand-dom_pair"/>
</dbReference>
<dbReference type="PROSITE" id="PS50031">
    <property type="entry name" value="EH"/>
    <property type="match status" value="1"/>
</dbReference>
<gene>
    <name evidence="3" type="ORF">TRIADDRAFT_53124</name>
</gene>
<dbReference type="InterPro" id="IPR059024">
    <property type="entry name" value="SYNRG_C"/>
</dbReference>
<dbReference type="Pfam" id="PF12763">
    <property type="entry name" value="EH"/>
    <property type="match status" value="1"/>
</dbReference>
<feature type="region of interest" description="Disordered" evidence="1">
    <location>
        <begin position="133"/>
        <end position="157"/>
    </location>
</feature>
<dbReference type="Pfam" id="PF25999">
    <property type="entry name" value="SYNRG_C"/>
    <property type="match status" value="1"/>
</dbReference>
<dbReference type="PANTHER" id="PTHR15463">
    <property type="entry name" value="AP1 GAMMA SUBUNIT BINDING PROTEIN 1"/>
    <property type="match status" value="1"/>
</dbReference>
<dbReference type="InterPro" id="IPR000261">
    <property type="entry name" value="EH_dom"/>
</dbReference>
<reference evidence="3 4" key="1">
    <citation type="journal article" date="2008" name="Nature">
        <title>The Trichoplax genome and the nature of placozoans.</title>
        <authorList>
            <person name="Srivastava M."/>
            <person name="Begovic E."/>
            <person name="Chapman J."/>
            <person name="Putnam N.H."/>
            <person name="Hellsten U."/>
            <person name="Kawashima T."/>
            <person name="Kuo A."/>
            <person name="Mitros T."/>
            <person name="Salamov A."/>
            <person name="Carpenter M.L."/>
            <person name="Signorovitch A.Y."/>
            <person name="Moreno M.A."/>
            <person name="Kamm K."/>
            <person name="Grimwood J."/>
            <person name="Schmutz J."/>
            <person name="Shapiro H."/>
            <person name="Grigoriev I.V."/>
            <person name="Buss L.W."/>
            <person name="Schierwater B."/>
            <person name="Dellaporta S.L."/>
            <person name="Rokhsar D.S."/>
        </authorList>
    </citation>
    <scope>NUCLEOTIDE SEQUENCE [LARGE SCALE GENOMIC DNA]</scope>
    <source>
        <strain evidence="3 4">Grell-BS-1999</strain>
    </source>
</reference>
<feature type="compositionally biased region" description="Polar residues" evidence="1">
    <location>
        <begin position="135"/>
        <end position="157"/>
    </location>
</feature>
<dbReference type="Proteomes" id="UP000009022">
    <property type="component" value="Unassembled WGS sequence"/>
</dbReference>
<evidence type="ECO:0000256" key="1">
    <source>
        <dbReference type="SAM" id="MobiDB-lite"/>
    </source>
</evidence>
<accession>B3RND4</accession>
<dbReference type="FunCoup" id="B3RND4">
    <property type="interactions" value="863"/>
</dbReference>
<dbReference type="Gene3D" id="1.10.238.10">
    <property type="entry name" value="EF-hand"/>
    <property type="match status" value="1"/>
</dbReference>
<sequence length="1156" mass="128400">MGDCNNYRHNQATGHTPAQHFGMQTITQGYDVMMQQQNVIYGNVSNQAIPNQNIRHQIYYPQQQQQIAANNVQQPSYRPLTNIQQMGITVEQQAAHKRMIEQQLKQQKLLIEQEKEFKRKQYFQEQKERLKAISTKKSQSNTISQMPSVSGVTTPDLSSQTQISFNAMWERTTDSVINASPKNQKQVGAPSALNTKAGISTAPTNFSMQSSMSDVRMISIPNALHGPIPTTDDFSNFQQAIGSSEFTNGSQYGKTSSNIVTSNALTENQTLSPLQNPTLATSNAIQGEDDFGDFMTGFSDESSQNHQLSHEQTPCQIASIAESKYPEGSFTVISQSKSDNDSLTKYTKQSLAKTSLTQQVISDKNGKFPEVISSTVAKSQKSSITSTIKNESLLGINNTVSRAAGALDNHTEINFTYPSWCLQDSEIPQLYKRVYEVVAAPNGDVTTTKIKSILLSSGVNKKTLYKIWETSNREQPGTLKRQELYLALGLVALAQAGCEIDQLMSSFKTCSSAPIPKIKLDNDILTTETASSERTKGETALPSFQLPKYNATDNPEADLQPGIEPTVFTKNIETKNWQAFSTPISDFQSQPSESSTTANDKYSIFREITVKPDNKSQFTFQEPTSEDIDDDYGAFKHFDNDPSLTPKNQGEYNLMSDSSVNQEHQDNFKPTPAPDKQPILGISNFSAIDASISDWQVTTESSKSNQIHNELLYDPNKIETKKSAALSYDPYAILKHVNEQSPSKEDSLKNPKNVPVTDTNEFDDFGEFNSATTASFNANLPTNIKSNKEFTAMSEKAKDNFKASSVSNSLNQNQETTKPDKQSEEWSDFSTFTVTSVDLAKDGKFKNVNHFGNECKIINSSSISAGNASIWDKIRLKYMDCSNFVRNFQSLEEENTFNLKHLDSNNLGDYTFTSNLPDVGGDLNEIGSDSVLDILQPGSTADTQKFQSQTLITAAGKTSDVCIETSYDIDRYRALSIDAEPTDTIFNKWHSCLEKALQDVQNGIDVLLSTKKYEILQEIVQCNKGLLFIRALLEIFKVVCRIDAAASRSDIDLLDVKDTVSTIKLKWVQLVQNIDKYSEELSSDFNFKSQCLTAGELATNCNHIACGVCLLNVNKTDLTSENIITYGGRKYHSGCANFWCNRISCILPALQALELR</sequence>
<feature type="region of interest" description="Disordered" evidence="1">
    <location>
        <begin position="801"/>
        <end position="825"/>
    </location>
</feature>
<dbReference type="RefSeq" id="XP_002109836.1">
    <property type="nucleotide sequence ID" value="XM_002109800.1"/>
</dbReference>
<evidence type="ECO:0000313" key="3">
    <source>
        <dbReference type="EMBL" id="EDV28002.1"/>
    </source>
</evidence>
<protein>
    <recommendedName>
        <fullName evidence="2">EH domain-containing protein</fullName>
    </recommendedName>
</protein>
<dbReference type="OrthoDB" id="524326at2759"/>
<dbReference type="PANTHER" id="PTHR15463:SF2">
    <property type="entry name" value="SYNERGIN GAMMA"/>
    <property type="match status" value="1"/>
</dbReference>
<dbReference type="EMBL" id="DS985242">
    <property type="protein sequence ID" value="EDV28002.1"/>
    <property type="molecule type" value="Genomic_DNA"/>
</dbReference>
<feature type="region of interest" description="Disordered" evidence="1">
    <location>
        <begin position="738"/>
        <end position="758"/>
    </location>
</feature>
<dbReference type="SUPFAM" id="SSF47473">
    <property type="entry name" value="EF-hand"/>
    <property type="match status" value="1"/>
</dbReference>
<evidence type="ECO:0000313" key="4">
    <source>
        <dbReference type="Proteomes" id="UP000009022"/>
    </source>
</evidence>
<feature type="compositionally biased region" description="Polar residues" evidence="1">
    <location>
        <begin position="7"/>
        <end position="20"/>
    </location>
</feature>
<name>B3RND4_TRIAD</name>
<dbReference type="STRING" id="10228.B3RND4"/>
<dbReference type="KEGG" id="tad:TRIADDRAFT_53124"/>
<dbReference type="eggNOG" id="KOG0998">
    <property type="taxonomic scope" value="Eukaryota"/>
</dbReference>
<feature type="region of interest" description="Disordered" evidence="1">
    <location>
        <begin position="1"/>
        <end position="20"/>
    </location>
</feature>
<feature type="domain" description="EH" evidence="2">
    <location>
        <begin position="423"/>
        <end position="516"/>
    </location>
</feature>
<dbReference type="CTD" id="6751051"/>
<dbReference type="OMA" id="IYWEWKQ"/>
<organism evidence="3 4">
    <name type="scientific">Trichoplax adhaerens</name>
    <name type="common">Trichoplax reptans</name>
    <dbReference type="NCBI Taxonomy" id="10228"/>
    <lineage>
        <taxon>Eukaryota</taxon>
        <taxon>Metazoa</taxon>
        <taxon>Placozoa</taxon>
        <taxon>Uniplacotomia</taxon>
        <taxon>Trichoplacea</taxon>
        <taxon>Trichoplacidae</taxon>
        <taxon>Trichoplax</taxon>
    </lineage>
</organism>
<proteinExistence type="predicted"/>